<comment type="caution">
    <text evidence="1">The sequence shown here is derived from an EMBL/GenBank/DDBJ whole genome shotgun (WGS) entry which is preliminary data.</text>
</comment>
<accession>X1MMX3</accession>
<gene>
    <name evidence="1" type="ORF">S06H3_19647</name>
</gene>
<feature type="non-terminal residue" evidence="1">
    <location>
        <position position="1"/>
    </location>
</feature>
<dbReference type="AlphaFoldDB" id="X1MMX3"/>
<name>X1MMX3_9ZZZZ</name>
<protein>
    <submittedName>
        <fullName evidence="1">Uncharacterized protein</fullName>
    </submittedName>
</protein>
<dbReference type="EMBL" id="BARV01010080">
    <property type="protein sequence ID" value="GAI07744.1"/>
    <property type="molecule type" value="Genomic_DNA"/>
</dbReference>
<evidence type="ECO:0000313" key="1">
    <source>
        <dbReference type="EMBL" id="GAI07744.1"/>
    </source>
</evidence>
<proteinExistence type="predicted"/>
<organism evidence="1">
    <name type="scientific">marine sediment metagenome</name>
    <dbReference type="NCBI Taxonomy" id="412755"/>
    <lineage>
        <taxon>unclassified sequences</taxon>
        <taxon>metagenomes</taxon>
        <taxon>ecological metagenomes</taxon>
    </lineage>
</organism>
<sequence length="90" mass="10532">DRYVTILGYYVGFAQAGQNITMLRYNASNYLRQIAENLSLGQMENVSMLMELFNETTGLYDEALEDYEDQKDHIDEFAFFSEVREEEPPE</sequence>
<reference evidence="1" key="1">
    <citation type="journal article" date="2014" name="Front. Microbiol.">
        <title>High frequency of phylogenetically diverse reductive dehalogenase-homologous genes in deep subseafloor sedimentary metagenomes.</title>
        <authorList>
            <person name="Kawai M."/>
            <person name="Futagami T."/>
            <person name="Toyoda A."/>
            <person name="Takaki Y."/>
            <person name="Nishi S."/>
            <person name="Hori S."/>
            <person name="Arai W."/>
            <person name="Tsubouchi T."/>
            <person name="Morono Y."/>
            <person name="Uchiyama I."/>
            <person name="Ito T."/>
            <person name="Fujiyama A."/>
            <person name="Inagaki F."/>
            <person name="Takami H."/>
        </authorList>
    </citation>
    <scope>NUCLEOTIDE SEQUENCE</scope>
    <source>
        <strain evidence="1">Expedition CK06-06</strain>
    </source>
</reference>